<keyword evidence="5" id="KW-0175">Coiled coil</keyword>
<reference evidence="9" key="1">
    <citation type="journal article" date="2022" name="BMC Genomics">
        <title>Genome sequence of the entomopathogenic Serratia entomophila isolate 626 and characterisation of the species specific itaconate degradation pathway.</title>
        <authorList>
            <person name="Vaughan A.L."/>
            <person name="Altermann E."/>
            <person name="Glare T.R."/>
            <person name="Hurst M.R.H."/>
        </authorList>
    </citation>
    <scope>NUCLEOTIDE SEQUENCE</scope>
    <source>
        <strain evidence="9">626</strain>
    </source>
</reference>
<proteinExistence type="predicted"/>
<dbReference type="InterPro" id="IPR000774">
    <property type="entry name" value="PPIase_FKBP_N"/>
</dbReference>
<feature type="coiled-coil region" evidence="5">
    <location>
        <begin position="150"/>
        <end position="219"/>
    </location>
</feature>
<dbReference type="Proteomes" id="UP001056873">
    <property type="component" value="Chromosome"/>
</dbReference>
<evidence type="ECO:0000256" key="1">
    <source>
        <dbReference type="ARBA" id="ARBA00000971"/>
    </source>
</evidence>
<dbReference type="Pfam" id="PF01346">
    <property type="entry name" value="FKBP_N"/>
    <property type="match status" value="1"/>
</dbReference>
<gene>
    <name evidence="9" type="ORF">KFQ06_02940</name>
</gene>
<keyword evidence="3 4" id="KW-0697">Rotamase</keyword>
<evidence type="ECO:0000256" key="6">
    <source>
        <dbReference type="SAM" id="MobiDB-lite"/>
    </source>
</evidence>
<dbReference type="PROSITE" id="PS50059">
    <property type="entry name" value="FKBP_PPIASE"/>
    <property type="match status" value="1"/>
</dbReference>
<evidence type="ECO:0000256" key="5">
    <source>
        <dbReference type="SAM" id="Coils"/>
    </source>
</evidence>
<evidence type="ECO:0000256" key="3">
    <source>
        <dbReference type="ARBA" id="ARBA00023110"/>
    </source>
</evidence>
<dbReference type="InterPro" id="IPR046357">
    <property type="entry name" value="PPIase_dom_sf"/>
</dbReference>
<dbReference type="Gene3D" id="3.10.50.40">
    <property type="match status" value="1"/>
</dbReference>
<evidence type="ECO:0000313" key="9">
    <source>
        <dbReference type="EMBL" id="USV01507.1"/>
    </source>
</evidence>
<dbReference type="EMBL" id="CP074347">
    <property type="protein sequence ID" value="USV01507.1"/>
    <property type="molecule type" value="Genomic_DNA"/>
</dbReference>
<feature type="compositionally biased region" description="Low complexity" evidence="6">
    <location>
        <begin position="48"/>
        <end position="68"/>
    </location>
</feature>
<feature type="signal peptide" evidence="7">
    <location>
        <begin position="1"/>
        <end position="28"/>
    </location>
</feature>
<dbReference type="InterPro" id="IPR001179">
    <property type="entry name" value="PPIase_FKBP_dom"/>
</dbReference>
<evidence type="ECO:0000259" key="8">
    <source>
        <dbReference type="PROSITE" id="PS50059"/>
    </source>
</evidence>
<dbReference type="EC" id="5.2.1.8" evidence="2 4"/>
<evidence type="ECO:0000313" key="10">
    <source>
        <dbReference type="Proteomes" id="UP001056873"/>
    </source>
</evidence>
<dbReference type="GO" id="GO:0003755">
    <property type="term" value="F:peptidyl-prolyl cis-trans isomerase activity"/>
    <property type="evidence" value="ECO:0007669"/>
    <property type="project" value="UniProtKB-EC"/>
</dbReference>
<feature type="chain" id="PRO_5045700532" description="peptidylprolyl isomerase" evidence="7">
    <location>
        <begin position="29"/>
        <end position="438"/>
    </location>
</feature>
<dbReference type="InterPro" id="IPR036944">
    <property type="entry name" value="PPIase_FKBP_N_sf"/>
</dbReference>
<organism evidence="9 10">
    <name type="scientific">Serratia entomophila</name>
    <dbReference type="NCBI Taxonomy" id="42906"/>
    <lineage>
        <taxon>Bacteria</taxon>
        <taxon>Pseudomonadati</taxon>
        <taxon>Pseudomonadota</taxon>
        <taxon>Gammaproteobacteria</taxon>
        <taxon>Enterobacterales</taxon>
        <taxon>Yersiniaceae</taxon>
        <taxon>Serratia</taxon>
    </lineage>
</organism>
<protein>
    <recommendedName>
        <fullName evidence="2 4">peptidylprolyl isomerase</fullName>
        <ecNumber evidence="2 4">5.2.1.8</ecNumber>
    </recommendedName>
</protein>
<keyword evidence="7" id="KW-0732">Signal</keyword>
<comment type="catalytic activity">
    <reaction evidence="1 4">
        <text>[protein]-peptidylproline (omega=180) = [protein]-peptidylproline (omega=0)</text>
        <dbReference type="Rhea" id="RHEA:16237"/>
        <dbReference type="Rhea" id="RHEA-COMP:10747"/>
        <dbReference type="Rhea" id="RHEA-COMP:10748"/>
        <dbReference type="ChEBI" id="CHEBI:83833"/>
        <dbReference type="ChEBI" id="CHEBI:83834"/>
        <dbReference type="EC" id="5.2.1.8"/>
    </reaction>
</comment>
<dbReference type="SUPFAM" id="SSF54534">
    <property type="entry name" value="FKBP-like"/>
    <property type="match status" value="1"/>
</dbReference>
<keyword evidence="10" id="KW-1185">Reference proteome</keyword>
<keyword evidence="4 9" id="KW-0413">Isomerase</keyword>
<dbReference type="Pfam" id="PF00254">
    <property type="entry name" value="FKBP_C"/>
    <property type="match status" value="1"/>
</dbReference>
<sequence>MIPVHNGLRLRRLAAALALICLPGGAVRAEDGVPALLQFAEQYRSSQQSAASADQPAAAQSNAPAASDKGWRSALKQREEQLGQLKGALREQDKQLAALRQALAVAEKNARPESTPGVKPADFVPLRQWVSQLSTAVRGTPDAQRSAELITQARQQMAHSQQALAASQQQLGALKMRLDDMKTQLQQNSAREQQALAREAEQDRQVLQLQDDIKGLRERAKWLVKPEELAKPERRQAYAAGSALGRDIIEMLTERQMWGITADRQTVLAGVIDAFSGQYQLTTDVLSRALTESETAVDRARSAFGETQRQKNDAFINAFKKEKGVIQAPSGFWYRVDYAGDAALADDAVVDVVVRESLTDGTVIQDMDLTGKVLSQPLTDFPPLFREAIGLLKNHGSLTMVVPPALAYGEAGYPPKVPANATMVYELRIDNSRPADKR</sequence>
<feature type="region of interest" description="Disordered" evidence="6">
    <location>
        <begin position="48"/>
        <end position="73"/>
    </location>
</feature>
<evidence type="ECO:0000256" key="7">
    <source>
        <dbReference type="SAM" id="SignalP"/>
    </source>
</evidence>
<dbReference type="Gene3D" id="1.10.287.460">
    <property type="entry name" value="Peptidyl-prolyl cis-trans isomerase, FKBP-type, N-terminal domain"/>
    <property type="match status" value="1"/>
</dbReference>
<feature type="coiled-coil region" evidence="5">
    <location>
        <begin position="75"/>
        <end position="109"/>
    </location>
</feature>
<feature type="domain" description="PPIase FKBP-type" evidence="8">
    <location>
        <begin position="347"/>
        <end position="433"/>
    </location>
</feature>
<name>A0ABY5CV04_9GAMM</name>
<evidence type="ECO:0000256" key="2">
    <source>
        <dbReference type="ARBA" id="ARBA00013194"/>
    </source>
</evidence>
<dbReference type="RefSeq" id="WP_252961366.1">
    <property type="nucleotide sequence ID" value="NZ_CAMIPH010000002.1"/>
</dbReference>
<accession>A0ABY5CV04</accession>
<evidence type="ECO:0000256" key="4">
    <source>
        <dbReference type="PROSITE-ProRule" id="PRU00277"/>
    </source>
</evidence>